<evidence type="ECO:0000313" key="1">
    <source>
        <dbReference type="EMBL" id="TKW30917.1"/>
    </source>
</evidence>
<dbReference type="PANTHER" id="PTHR33377">
    <property type="entry name" value="OS10G0134700 PROTEIN-RELATED"/>
    <property type="match status" value="1"/>
</dbReference>
<sequence length="521" mass="60423">MAELVSSAIVQETVGQILSGLVQNYEEKEESNKKRNLERLEMAHIRLEAALETSNKWQITDASLLRWHRKLKRAAQECNDTLHKCKQRILEDEEMEWEVKNSSLPNRIVHATKSFALSIFKHNDNDLGRSIAQRFEWYADGASEFLRFIELGGTPRCHMPFESLVKNLFAGKELHHKIVRGNEYPLFQLWLTAIRNPVHGIVVSLTFTQYDGTPEGNICISMMVQLSESIDIVGIAVKCLQLFAPHLKCKFENIRNELTQLPNEDFSWGPSFYSDHKEHWDKIHSLSSQLVRPNPFCCKEHGRHEVRCFSNMDMAGLSDGFLEPVIQFALHCHVSLPMYRKQKTSLSEDLISLQDYPYLKAGIAFSPHGSLDDMLLGNRSSEIAAIVRKEQHFLHTDITLEQLEEIMLPKAIDYFLQNAEAKVYQMIWKSKHGFALIQVEKPCMSAWRSSMRRRSTSGGARKGKLFQGYDEELIRNRIRLCHWLDSWFTYVPVRLQRSLMNWIRKEKEILIAAPQLLHLKF</sequence>
<dbReference type="SMART" id="SM01157">
    <property type="entry name" value="DUF1719"/>
    <property type="match status" value="1"/>
</dbReference>
<evidence type="ECO:0008006" key="3">
    <source>
        <dbReference type="Google" id="ProtNLM"/>
    </source>
</evidence>
<gene>
    <name evidence="1" type="ORF">SEVIR_2G070050v2</name>
</gene>
<dbReference type="AlphaFoldDB" id="A0A4U6W0Q4"/>
<accession>A0A4U6W0Q4</accession>
<dbReference type="Pfam" id="PF08224">
    <property type="entry name" value="DUF1719"/>
    <property type="match status" value="1"/>
</dbReference>
<reference evidence="1" key="1">
    <citation type="submission" date="2019-03" db="EMBL/GenBank/DDBJ databases">
        <title>WGS assembly of Setaria viridis.</title>
        <authorList>
            <person name="Huang P."/>
            <person name="Jenkins J."/>
            <person name="Grimwood J."/>
            <person name="Barry K."/>
            <person name="Healey A."/>
            <person name="Mamidi S."/>
            <person name="Sreedasyam A."/>
            <person name="Shu S."/>
            <person name="Feldman M."/>
            <person name="Wu J."/>
            <person name="Yu Y."/>
            <person name="Chen C."/>
            <person name="Johnson J."/>
            <person name="Rokhsar D."/>
            <person name="Baxter I."/>
            <person name="Schmutz J."/>
            <person name="Brutnell T."/>
            <person name="Kellogg E."/>
        </authorList>
    </citation>
    <scope>NUCLEOTIDE SEQUENCE [LARGE SCALE GENOMIC DNA]</scope>
</reference>
<dbReference type="Gramene" id="TKW30917">
    <property type="protein sequence ID" value="TKW30917"/>
    <property type="gene ID" value="SEVIR_2G070050v2"/>
</dbReference>
<dbReference type="EMBL" id="CM016553">
    <property type="protein sequence ID" value="TKW30917.1"/>
    <property type="molecule type" value="Genomic_DNA"/>
</dbReference>
<organism evidence="1 2">
    <name type="scientific">Setaria viridis</name>
    <name type="common">Green bristlegrass</name>
    <name type="synonym">Setaria italica subsp. viridis</name>
    <dbReference type="NCBI Taxonomy" id="4556"/>
    <lineage>
        <taxon>Eukaryota</taxon>
        <taxon>Viridiplantae</taxon>
        <taxon>Streptophyta</taxon>
        <taxon>Embryophyta</taxon>
        <taxon>Tracheophyta</taxon>
        <taxon>Spermatophyta</taxon>
        <taxon>Magnoliopsida</taxon>
        <taxon>Liliopsida</taxon>
        <taxon>Poales</taxon>
        <taxon>Poaceae</taxon>
        <taxon>PACMAD clade</taxon>
        <taxon>Panicoideae</taxon>
        <taxon>Panicodae</taxon>
        <taxon>Paniceae</taxon>
        <taxon>Cenchrinae</taxon>
        <taxon>Setaria</taxon>
    </lineage>
</organism>
<dbReference type="OMA" id="RCFSNMD"/>
<evidence type="ECO:0000313" key="2">
    <source>
        <dbReference type="Proteomes" id="UP000298652"/>
    </source>
</evidence>
<proteinExistence type="predicted"/>
<name>A0A4U6W0Q4_SETVI</name>
<dbReference type="Proteomes" id="UP000298652">
    <property type="component" value="Chromosome 2"/>
</dbReference>
<keyword evidence="2" id="KW-1185">Reference proteome</keyword>
<dbReference type="PANTHER" id="PTHR33377:SF31">
    <property type="entry name" value="RX N-TERMINAL DOMAIN-CONTAINING PROTEIN"/>
    <property type="match status" value="1"/>
</dbReference>
<protein>
    <recommendedName>
        <fullName evidence="3">Rx N-terminal domain-containing protein</fullName>
    </recommendedName>
</protein>
<dbReference type="InterPro" id="IPR013181">
    <property type="entry name" value="DUF1719"/>
</dbReference>